<sequence length="125" mass="14105">MEEAQVLEDPPDDQPCAEDQPVTPLAEPPEDQHVSISPAQMFEQKNWGRGGGGHHCIQGLEYQKTKHRIAQKLLGMVSAGKLQRGVIIEISKEFKVSRETVHRIWKKAKEQIHVGGHELAKQLER</sequence>
<feature type="domain" description="DUF7769" evidence="2">
    <location>
        <begin position="65"/>
        <end position="114"/>
    </location>
</feature>
<feature type="compositionally biased region" description="Acidic residues" evidence="1">
    <location>
        <begin position="1"/>
        <end position="16"/>
    </location>
</feature>
<name>A0A9P1EMW2_CUSEU</name>
<dbReference type="Pfam" id="PF24964">
    <property type="entry name" value="DUF7769"/>
    <property type="match status" value="1"/>
</dbReference>
<dbReference type="Proteomes" id="UP001152484">
    <property type="component" value="Unassembled WGS sequence"/>
</dbReference>
<protein>
    <recommendedName>
        <fullName evidence="2">DUF7769 domain-containing protein</fullName>
    </recommendedName>
</protein>
<keyword evidence="4" id="KW-1185">Reference proteome</keyword>
<accession>A0A9P1EMW2</accession>
<evidence type="ECO:0000256" key="1">
    <source>
        <dbReference type="SAM" id="MobiDB-lite"/>
    </source>
</evidence>
<evidence type="ECO:0000313" key="4">
    <source>
        <dbReference type="Proteomes" id="UP001152484"/>
    </source>
</evidence>
<dbReference type="OrthoDB" id="1751510at2759"/>
<reference evidence="3" key="1">
    <citation type="submission" date="2022-07" db="EMBL/GenBank/DDBJ databases">
        <authorList>
            <person name="Macas J."/>
            <person name="Novak P."/>
            <person name="Neumann P."/>
        </authorList>
    </citation>
    <scope>NUCLEOTIDE SEQUENCE</scope>
</reference>
<proteinExistence type="predicted"/>
<dbReference type="EMBL" id="CAMAPE010000077">
    <property type="protein sequence ID" value="CAH9118692.1"/>
    <property type="molecule type" value="Genomic_DNA"/>
</dbReference>
<dbReference type="InterPro" id="IPR056671">
    <property type="entry name" value="DUF7769"/>
</dbReference>
<gene>
    <name evidence="3" type="ORF">CEURO_LOCUS22045</name>
</gene>
<evidence type="ECO:0000313" key="3">
    <source>
        <dbReference type="EMBL" id="CAH9118692.1"/>
    </source>
</evidence>
<dbReference type="AlphaFoldDB" id="A0A9P1EMW2"/>
<organism evidence="3 4">
    <name type="scientific">Cuscuta europaea</name>
    <name type="common">European dodder</name>
    <dbReference type="NCBI Taxonomy" id="41803"/>
    <lineage>
        <taxon>Eukaryota</taxon>
        <taxon>Viridiplantae</taxon>
        <taxon>Streptophyta</taxon>
        <taxon>Embryophyta</taxon>
        <taxon>Tracheophyta</taxon>
        <taxon>Spermatophyta</taxon>
        <taxon>Magnoliopsida</taxon>
        <taxon>eudicotyledons</taxon>
        <taxon>Gunneridae</taxon>
        <taxon>Pentapetalae</taxon>
        <taxon>asterids</taxon>
        <taxon>lamiids</taxon>
        <taxon>Solanales</taxon>
        <taxon>Convolvulaceae</taxon>
        <taxon>Cuscuteae</taxon>
        <taxon>Cuscuta</taxon>
        <taxon>Cuscuta subgen. Cuscuta</taxon>
    </lineage>
</organism>
<evidence type="ECO:0000259" key="2">
    <source>
        <dbReference type="Pfam" id="PF24964"/>
    </source>
</evidence>
<comment type="caution">
    <text evidence="3">The sequence shown here is derived from an EMBL/GenBank/DDBJ whole genome shotgun (WGS) entry which is preliminary data.</text>
</comment>
<feature type="region of interest" description="Disordered" evidence="1">
    <location>
        <begin position="1"/>
        <end position="33"/>
    </location>
</feature>